<dbReference type="eggNOG" id="COG1917">
    <property type="taxonomic scope" value="Bacteria"/>
</dbReference>
<dbReference type="InterPro" id="IPR014710">
    <property type="entry name" value="RmlC-like_jellyroll"/>
</dbReference>
<evidence type="ECO:0000313" key="3">
    <source>
        <dbReference type="EMBL" id="ABM93826.1"/>
    </source>
</evidence>
<keyword evidence="1" id="KW-0238">DNA-binding</keyword>
<gene>
    <name evidence="3" type="ordered locus">Mpe_A0864</name>
</gene>
<dbReference type="EMBL" id="CP000555">
    <property type="protein sequence ID" value="ABM93826.1"/>
    <property type="molecule type" value="Genomic_DNA"/>
</dbReference>
<dbReference type="HOGENOM" id="CLU_162499_0_0_4"/>
<evidence type="ECO:0000256" key="1">
    <source>
        <dbReference type="ARBA" id="ARBA00023125"/>
    </source>
</evidence>
<reference evidence="3 4" key="1">
    <citation type="journal article" date="2007" name="J. Bacteriol.">
        <title>Whole-genome analysis of the methyl tert-butyl ether-degrading beta-proteobacterium Methylibium petroleiphilum PM1.</title>
        <authorList>
            <person name="Kane S.R."/>
            <person name="Chakicherla A.Y."/>
            <person name="Chain P.S.G."/>
            <person name="Schmidt R."/>
            <person name="Shin M.W."/>
            <person name="Legler T.C."/>
            <person name="Scow K.M."/>
            <person name="Larimer F.W."/>
            <person name="Lucas S.M."/>
            <person name="Richardson P.M."/>
            <person name="Hristova K.R."/>
        </authorList>
    </citation>
    <scope>NUCLEOTIDE SEQUENCE [LARGE SCALE GENOMIC DNA]</scope>
    <source>
        <strain evidence="4">ATCC BAA-1232 / LMG 22953 / PM1</strain>
    </source>
</reference>
<sequence>MSAVTFPEFKAAALARGYDEVIERSWQPLVALDTHTHPFSVEALVVQGEMWLTVDTQTRHLRPGDRFDLAHDVPHAERYGSEGATYWVARRNAAAAAS</sequence>
<dbReference type="Proteomes" id="UP000000366">
    <property type="component" value="Chromosome"/>
</dbReference>
<dbReference type="Gene3D" id="2.60.120.10">
    <property type="entry name" value="Jelly Rolls"/>
    <property type="match status" value="1"/>
</dbReference>
<proteinExistence type="predicted"/>
<dbReference type="GO" id="GO:0006355">
    <property type="term" value="P:regulation of DNA-templated transcription"/>
    <property type="evidence" value="ECO:0007669"/>
    <property type="project" value="InterPro"/>
</dbReference>
<feature type="domain" description="AraC-type arabinose-binding/dimerisation" evidence="2">
    <location>
        <begin position="33"/>
        <end position="89"/>
    </location>
</feature>
<dbReference type="STRING" id="420662.Mpe_A0864"/>
<dbReference type="KEGG" id="mpt:Mpe_A0864"/>
<dbReference type="Pfam" id="PF02311">
    <property type="entry name" value="AraC_binding"/>
    <property type="match status" value="1"/>
</dbReference>
<dbReference type="InterPro" id="IPR003313">
    <property type="entry name" value="AraC-bd"/>
</dbReference>
<accession>A2SE37</accession>
<evidence type="ECO:0000259" key="2">
    <source>
        <dbReference type="Pfam" id="PF02311"/>
    </source>
</evidence>
<evidence type="ECO:0000313" key="4">
    <source>
        <dbReference type="Proteomes" id="UP000000366"/>
    </source>
</evidence>
<dbReference type="GO" id="GO:0003677">
    <property type="term" value="F:DNA binding"/>
    <property type="evidence" value="ECO:0007669"/>
    <property type="project" value="UniProtKB-KW"/>
</dbReference>
<organism evidence="3 4">
    <name type="scientific">Methylibium petroleiphilum (strain ATCC BAA-1232 / LMG 22953 / PM1)</name>
    <dbReference type="NCBI Taxonomy" id="420662"/>
    <lineage>
        <taxon>Bacteria</taxon>
        <taxon>Pseudomonadati</taxon>
        <taxon>Pseudomonadota</taxon>
        <taxon>Betaproteobacteria</taxon>
        <taxon>Burkholderiales</taxon>
        <taxon>Sphaerotilaceae</taxon>
        <taxon>Methylibium</taxon>
    </lineage>
</organism>
<dbReference type="SUPFAM" id="SSF51182">
    <property type="entry name" value="RmlC-like cupins"/>
    <property type="match status" value="1"/>
</dbReference>
<name>A2SE37_METPP</name>
<dbReference type="AlphaFoldDB" id="A2SE37"/>
<protein>
    <recommendedName>
        <fullName evidence="2">AraC-type arabinose-binding/dimerisation domain-containing protein</fullName>
    </recommendedName>
</protein>
<keyword evidence="4" id="KW-1185">Reference proteome</keyword>
<dbReference type="InterPro" id="IPR011051">
    <property type="entry name" value="RmlC_Cupin_sf"/>
</dbReference>
<dbReference type="RefSeq" id="WP_011828464.1">
    <property type="nucleotide sequence ID" value="NC_008825.1"/>
</dbReference>